<comment type="caution">
    <text evidence="2">The sequence shown here is derived from an EMBL/GenBank/DDBJ whole genome shotgun (WGS) entry which is preliminary data.</text>
</comment>
<dbReference type="Proteomes" id="UP000033140">
    <property type="component" value="Unassembled WGS sequence"/>
</dbReference>
<feature type="compositionally biased region" description="Pro residues" evidence="1">
    <location>
        <begin position="24"/>
        <end position="33"/>
    </location>
</feature>
<dbReference type="AlphaFoldDB" id="A0A0E9NS84"/>
<feature type="compositionally biased region" description="Acidic residues" evidence="1">
    <location>
        <begin position="289"/>
        <end position="301"/>
    </location>
</feature>
<sequence>MTDAISTDQPRDHLSQPRKRRPSKPPPDWVPPPEPLPEHLKYSPYFYALKDAGLPIERPLKSDTFAPLYFDLPIDIWHILEVEDYTLSFSDLAREIESRYPLLENGFELCCRLVSAIENQTSNVAKMTATFVLWWYYRNWPLEMNPFLAHFMGVWRAWMHDEESVMEEHVAIVGLVLEGRASILKRHSPFLFLQFEPIGEGAPNPIFSEIYPPLPMVPDHLIEALVLQNTIGNEKCTVDLGLNFEYGSEGDYYITKQRREWLEKLQKCLDEALESGEFEVDDSVKREDGDDDDEEYTDEEGDGRKKDKKKKRKKKRDIVHSDSNDRAYPVLQTTVTLTNIKTKQKRSISTHYADVQRVRATGREPQPIGERLWHYWRKRYHTRLTVRRMIYERGIFWNVRGRQHENVSFSKLIYDSLREYRKSNV</sequence>
<gene>
    <name evidence="2" type="ORF">G7K_6826-t1</name>
</gene>
<reference evidence="2 3" key="2">
    <citation type="journal article" date="2014" name="J. Gen. Appl. Microbiol.">
        <title>The early diverging ascomycetous budding yeast Saitoella complicata has three histone deacetylases belonging to the Clr6, Hos2, and Rpd3 lineages.</title>
        <authorList>
            <person name="Nishida H."/>
            <person name="Matsumoto T."/>
            <person name="Kondo S."/>
            <person name="Hamamoto M."/>
            <person name="Yoshikawa H."/>
        </authorList>
    </citation>
    <scope>NUCLEOTIDE SEQUENCE [LARGE SCALE GENOMIC DNA]</scope>
    <source>
        <strain evidence="2 3">NRRL Y-17804</strain>
    </source>
</reference>
<feature type="region of interest" description="Disordered" evidence="1">
    <location>
        <begin position="279"/>
        <end position="323"/>
    </location>
</feature>
<organism evidence="2 3">
    <name type="scientific">Saitoella complicata (strain BCRC 22490 / CBS 7301 / JCM 7358 / NBRC 10748 / NRRL Y-17804)</name>
    <dbReference type="NCBI Taxonomy" id="698492"/>
    <lineage>
        <taxon>Eukaryota</taxon>
        <taxon>Fungi</taxon>
        <taxon>Dikarya</taxon>
        <taxon>Ascomycota</taxon>
        <taxon>Taphrinomycotina</taxon>
        <taxon>Taphrinomycotina incertae sedis</taxon>
        <taxon>Saitoella</taxon>
    </lineage>
</organism>
<name>A0A0E9NS84_SAICN</name>
<evidence type="ECO:0000256" key="1">
    <source>
        <dbReference type="SAM" id="MobiDB-lite"/>
    </source>
</evidence>
<evidence type="ECO:0000313" key="2">
    <source>
        <dbReference type="EMBL" id="GAO52757.1"/>
    </source>
</evidence>
<accession>A0A0E9NS84</accession>
<feature type="compositionally biased region" description="Basic residues" evidence="1">
    <location>
        <begin position="306"/>
        <end position="317"/>
    </location>
</feature>
<reference evidence="2 3" key="1">
    <citation type="journal article" date="2011" name="J. Gen. Appl. Microbiol.">
        <title>Draft genome sequencing of the enigmatic yeast Saitoella complicata.</title>
        <authorList>
            <person name="Nishida H."/>
            <person name="Hamamoto M."/>
            <person name="Sugiyama J."/>
        </authorList>
    </citation>
    <scope>NUCLEOTIDE SEQUENCE [LARGE SCALE GENOMIC DNA]</scope>
    <source>
        <strain evidence="2 3">NRRL Y-17804</strain>
    </source>
</reference>
<reference evidence="2 3" key="3">
    <citation type="journal article" date="2015" name="Genome Announc.">
        <title>Draft Genome Sequence of the Archiascomycetous Yeast Saitoella complicata.</title>
        <authorList>
            <person name="Yamauchi K."/>
            <person name="Kondo S."/>
            <person name="Hamamoto M."/>
            <person name="Takahashi Y."/>
            <person name="Ogura Y."/>
            <person name="Hayashi T."/>
            <person name="Nishida H."/>
        </authorList>
    </citation>
    <scope>NUCLEOTIDE SEQUENCE [LARGE SCALE GENOMIC DNA]</scope>
    <source>
        <strain evidence="2 3">NRRL Y-17804</strain>
    </source>
</reference>
<protein>
    <submittedName>
        <fullName evidence="2">Uncharacterized protein</fullName>
    </submittedName>
</protein>
<evidence type="ECO:0000313" key="3">
    <source>
        <dbReference type="Proteomes" id="UP000033140"/>
    </source>
</evidence>
<keyword evidence="3" id="KW-1185">Reference proteome</keyword>
<proteinExistence type="predicted"/>
<feature type="region of interest" description="Disordered" evidence="1">
    <location>
        <begin position="1"/>
        <end position="33"/>
    </location>
</feature>
<dbReference type="EMBL" id="BACD03000085">
    <property type="protein sequence ID" value="GAO52757.1"/>
    <property type="molecule type" value="Genomic_DNA"/>
</dbReference>